<dbReference type="Proteomes" id="UP001597101">
    <property type="component" value="Unassembled WGS sequence"/>
</dbReference>
<sequence>MQLFERSAVPNGAAYSLDMSDWTADADAATARAAAAFLAWSQMVPVERAAHLRAMAERLGSRRQDFVDVCATEVGASESWTLFNVNLACQVLRHAATLTPLLEDKVTRNDEAGTSSIVRRQATGVVLGIVPWNAPIVLGVRAIASPLICGNTVIMKGSEFCPRTHELLVEVLNSADLPEGVLNCVIGEAHNTSKIVSHLISHPSVRRINFTGSTRVGRDVAVEAARHFKPAVLELSGKAPLIVLADADLEAAVEAACFGAYFNQGQVCMSTEWIVVVDAIADQFVSLLARRVSQIKAADPAGDDAELGPMISTDAVMRVRGLIDDAIEKGASLLAGGESEGVVMQPVLLDRIASNMRIFSEESFGPVASVLRVTDAEEAISLVNGSRFGLSAAVFSEDMDQAHAIADRLECGIVQINGPTVHDDPAMPFGGMKDSGYGRFGGESAIEAFTELRWIATHDTGRTPPL</sequence>
<dbReference type="InterPro" id="IPR016163">
    <property type="entry name" value="Ald_DH_C"/>
</dbReference>
<dbReference type="InterPro" id="IPR016161">
    <property type="entry name" value="Ald_DH/histidinol_DH"/>
</dbReference>
<dbReference type="InterPro" id="IPR016162">
    <property type="entry name" value="Ald_DH_N"/>
</dbReference>
<accession>A0ABW3FF67</accession>
<dbReference type="PANTHER" id="PTHR42986:SF1">
    <property type="entry name" value="BENZALDEHYDE DEHYDROGENASE YFMT"/>
    <property type="match status" value="1"/>
</dbReference>
<proteinExistence type="inferred from homology"/>
<protein>
    <submittedName>
        <fullName evidence="7">Aldehyde dehydrogenase family protein</fullName>
    </submittedName>
</protein>
<dbReference type="PANTHER" id="PTHR42986">
    <property type="entry name" value="BENZALDEHYDE DEHYDROGENASE YFMT"/>
    <property type="match status" value="1"/>
</dbReference>
<reference evidence="8" key="1">
    <citation type="journal article" date="2019" name="Int. J. Syst. Evol. Microbiol.">
        <title>The Global Catalogue of Microorganisms (GCM) 10K type strain sequencing project: providing services to taxonomists for standard genome sequencing and annotation.</title>
        <authorList>
            <consortium name="The Broad Institute Genomics Platform"/>
            <consortium name="The Broad Institute Genome Sequencing Center for Infectious Disease"/>
            <person name="Wu L."/>
            <person name="Ma J."/>
        </authorList>
    </citation>
    <scope>NUCLEOTIDE SEQUENCE [LARGE SCALE GENOMIC DNA]</scope>
    <source>
        <strain evidence="8">CCUG 60023</strain>
    </source>
</reference>
<comment type="similarity">
    <text evidence="1 5">Belongs to the aldehyde dehydrogenase family.</text>
</comment>
<keyword evidence="8" id="KW-1185">Reference proteome</keyword>
<dbReference type="SUPFAM" id="SSF53720">
    <property type="entry name" value="ALDH-like"/>
    <property type="match status" value="1"/>
</dbReference>
<keyword evidence="2 5" id="KW-0560">Oxidoreductase</keyword>
<dbReference type="Gene3D" id="3.40.309.10">
    <property type="entry name" value="Aldehyde Dehydrogenase, Chain A, domain 2"/>
    <property type="match status" value="1"/>
</dbReference>
<dbReference type="InterPro" id="IPR015590">
    <property type="entry name" value="Aldehyde_DH_dom"/>
</dbReference>
<organism evidence="7 8">
    <name type="scientific">Pseudahrensia aquimaris</name>
    <dbReference type="NCBI Taxonomy" id="744461"/>
    <lineage>
        <taxon>Bacteria</taxon>
        <taxon>Pseudomonadati</taxon>
        <taxon>Pseudomonadota</taxon>
        <taxon>Alphaproteobacteria</taxon>
        <taxon>Hyphomicrobiales</taxon>
        <taxon>Ahrensiaceae</taxon>
        <taxon>Pseudahrensia</taxon>
    </lineage>
</organism>
<dbReference type="Gene3D" id="3.40.605.10">
    <property type="entry name" value="Aldehyde Dehydrogenase, Chain A, domain 1"/>
    <property type="match status" value="1"/>
</dbReference>
<evidence type="ECO:0000256" key="5">
    <source>
        <dbReference type="RuleBase" id="RU003345"/>
    </source>
</evidence>
<dbReference type="PROSITE" id="PS00687">
    <property type="entry name" value="ALDEHYDE_DEHYDR_GLU"/>
    <property type="match status" value="1"/>
</dbReference>
<evidence type="ECO:0000259" key="6">
    <source>
        <dbReference type="Pfam" id="PF00171"/>
    </source>
</evidence>
<evidence type="ECO:0000313" key="7">
    <source>
        <dbReference type="EMBL" id="MFD0917136.1"/>
    </source>
</evidence>
<feature type="active site" evidence="4">
    <location>
        <position position="234"/>
    </location>
</feature>
<dbReference type="InterPro" id="IPR029510">
    <property type="entry name" value="Ald_DH_CS_GLU"/>
</dbReference>
<evidence type="ECO:0000256" key="1">
    <source>
        <dbReference type="ARBA" id="ARBA00009986"/>
    </source>
</evidence>
<dbReference type="EMBL" id="JBHTJV010000010">
    <property type="protein sequence ID" value="MFD0917136.1"/>
    <property type="molecule type" value="Genomic_DNA"/>
</dbReference>
<evidence type="ECO:0000313" key="8">
    <source>
        <dbReference type="Proteomes" id="UP001597101"/>
    </source>
</evidence>
<evidence type="ECO:0000256" key="4">
    <source>
        <dbReference type="PROSITE-ProRule" id="PRU10007"/>
    </source>
</evidence>
<gene>
    <name evidence="7" type="ORF">ACFQ14_12020</name>
</gene>
<dbReference type="Pfam" id="PF00171">
    <property type="entry name" value="Aldedh"/>
    <property type="match status" value="1"/>
</dbReference>
<evidence type="ECO:0000256" key="3">
    <source>
        <dbReference type="ARBA" id="ARBA00023027"/>
    </source>
</evidence>
<feature type="domain" description="Aldehyde dehydrogenase" evidence="6">
    <location>
        <begin position="24"/>
        <end position="455"/>
    </location>
</feature>
<name>A0ABW3FF67_9HYPH</name>
<keyword evidence="3" id="KW-0520">NAD</keyword>
<dbReference type="RefSeq" id="WP_377212998.1">
    <property type="nucleotide sequence ID" value="NZ_JBHTJV010000010.1"/>
</dbReference>
<comment type="caution">
    <text evidence="7">The sequence shown here is derived from an EMBL/GenBank/DDBJ whole genome shotgun (WGS) entry which is preliminary data.</text>
</comment>
<evidence type="ECO:0000256" key="2">
    <source>
        <dbReference type="ARBA" id="ARBA00023002"/>
    </source>
</evidence>